<dbReference type="SMART" id="SM00220">
    <property type="entry name" value="S_TKc"/>
    <property type="match status" value="1"/>
</dbReference>
<dbReference type="InterPro" id="IPR001245">
    <property type="entry name" value="Ser-Thr/Tyr_kinase_cat_dom"/>
</dbReference>
<reference evidence="4" key="1">
    <citation type="submission" date="2016-06" db="EMBL/GenBank/DDBJ databases">
        <title>Draft Genome sequence of the fungus Inonotus baumii.</title>
        <authorList>
            <person name="Zhu H."/>
            <person name="Lin W."/>
        </authorList>
    </citation>
    <scope>NUCLEOTIDE SEQUENCE</scope>
    <source>
        <strain evidence="4">821</strain>
    </source>
</reference>
<dbReference type="Proteomes" id="UP000757232">
    <property type="component" value="Unassembled WGS sequence"/>
</dbReference>
<dbReference type="InterPro" id="IPR011009">
    <property type="entry name" value="Kinase-like_dom_sf"/>
</dbReference>
<sequence>MYNWLGNAGPSGHAPIATDGNGVPTPLQRIRSELPHLDLTGRVFDEGRIKEARGGYADVFVGYVLSECLRYRGPTYEGQGRVKVAIKRLQIRLDKSVRFAKWIEREMKIWSRLDHPNILPFLGYMFEKDWPSLISEWMDNGTLREFMEKQSKIDILHLARGIAEGMKYMHDKKFVHSDLKSDNVLIGKYFQPLICDFGISRMLDPTQSGYVSATRSDNPRGTIRWMAPELLAPEEGVEASHSKETDVWAYGMVLYEMISKKVPYTRLWRDAQVISAIGRGRLPSLPDFKDVMMHSSLPRNAYLQICRICKECWAKRPDKRLTMPEITRVLALVFDEIRERQATTVNLFGLSLEGPVLLEMNQQMHNVASQAHPSQSSQWPYKVPTVSNSEPWQTVFPPLFPTEQQQMPQGVLPQRRKPETHAKPMFGFDQTFLESVDLADYGLPPILNDPLLCRTCQRTFPDFAAFKYHYCRIRPSFLDSETLRELFPPARATYHNADVETGQQMFSGNAQSRNDPPQVSSSRMIGVDLPLSFTDTAHIV</sequence>
<dbReference type="EMBL" id="LNZH02000167">
    <property type="protein sequence ID" value="OCB88916.1"/>
    <property type="molecule type" value="Genomic_DNA"/>
</dbReference>
<dbReference type="InterPro" id="IPR051681">
    <property type="entry name" value="Ser/Thr_Kinases-Pseudokinases"/>
</dbReference>
<keyword evidence="4" id="KW-0418">Kinase</keyword>
<name>A0A9Q5HZJ0_SANBA</name>
<feature type="domain" description="Protein kinase" evidence="3">
    <location>
        <begin position="45"/>
        <end position="333"/>
    </location>
</feature>
<keyword evidence="5" id="KW-1185">Reference proteome</keyword>
<evidence type="ECO:0000313" key="4">
    <source>
        <dbReference type="EMBL" id="OCB88916.1"/>
    </source>
</evidence>
<dbReference type="GO" id="GO:0005524">
    <property type="term" value="F:ATP binding"/>
    <property type="evidence" value="ECO:0007669"/>
    <property type="project" value="UniProtKB-KW"/>
</dbReference>
<dbReference type="SUPFAM" id="SSF56112">
    <property type="entry name" value="Protein kinase-like (PK-like)"/>
    <property type="match status" value="1"/>
</dbReference>
<evidence type="ECO:0000256" key="2">
    <source>
        <dbReference type="ARBA" id="ARBA00022840"/>
    </source>
</evidence>
<keyword evidence="1" id="KW-0547">Nucleotide-binding</keyword>
<dbReference type="Gene3D" id="1.10.510.10">
    <property type="entry name" value="Transferase(Phosphotransferase) domain 1"/>
    <property type="match status" value="1"/>
</dbReference>
<evidence type="ECO:0000313" key="5">
    <source>
        <dbReference type="Proteomes" id="UP000757232"/>
    </source>
</evidence>
<dbReference type="GO" id="GO:0004674">
    <property type="term" value="F:protein serine/threonine kinase activity"/>
    <property type="evidence" value="ECO:0007669"/>
    <property type="project" value="TreeGrafter"/>
</dbReference>
<dbReference type="PROSITE" id="PS00108">
    <property type="entry name" value="PROTEIN_KINASE_ST"/>
    <property type="match status" value="1"/>
</dbReference>
<dbReference type="InterPro" id="IPR008271">
    <property type="entry name" value="Ser/Thr_kinase_AS"/>
</dbReference>
<protein>
    <submittedName>
        <fullName evidence="4">Kinase-like protein</fullName>
    </submittedName>
</protein>
<keyword evidence="4" id="KW-0808">Transferase</keyword>
<organism evidence="4 5">
    <name type="scientific">Sanghuangporus baumii</name>
    <name type="common">Phellinus baumii</name>
    <dbReference type="NCBI Taxonomy" id="108892"/>
    <lineage>
        <taxon>Eukaryota</taxon>
        <taxon>Fungi</taxon>
        <taxon>Dikarya</taxon>
        <taxon>Basidiomycota</taxon>
        <taxon>Agaricomycotina</taxon>
        <taxon>Agaricomycetes</taxon>
        <taxon>Hymenochaetales</taxon>
        <taxon>Hymenochaetaceae</taxon>
        <taxon>Sanghuangporus</taxon>
    </lineage>
</organism>
<dbReference type="Pfam" id="PF07714">
    <property type="entry name" value="PK_Tyr_Ser-Thr"/>
    <property type="match status" value="1"/>
</dbReference>
<dbReference type="AlphaFoldDB" id="A0A9Q5HZJ0"/>
<dbReference type="PROSITE" id="PS50011">
    <property type="entry name" value="PROTEIN_KINASE_DOM"/>
    <property type="match status" value="1"/>
</dbReference>
<dbReference type="InterPro" id="IPR000719">
    <property type="entry name" value="Prot_kinase_dom"/>
</dbReference>
<gene>
    <name evidence="4" type="ORF">A7U60_g3871</name>
</gene>
<evidence type="ECO:0000259" key="3">
    <source>
        <dbReference type="PROSITE" id="PS50011"/>
    </source>
</evidence>
<proteinExistence type="predicted"/>
<keyword evidence="2" id="KW-0067">ATP-binding</keyword>
<accession>A0A9Q5HZJ0</accession>
<dbReference type="PANTHER" id="PTHR44329:SF298">
    <property type="entry name" value="MIXED LINEAGE KINASE DOMAIN-LIKE PROTEIN"/>
    <property type="match status" value="1"/>
</dbReference>
<dbReference type="PANTHER" id="PTHR44329">
    <property type="entry name" value="SERINE/THREONINE-PROTEIN KINASE TNNI3K-RELATED"/>
    <property type="match status" value="1"/>
</dbReference>
<dbReference type="OrthoDB" id="4062651at2759"/>
<evidence type="ECO:0000256" key="1">
    <source>
        <dbReference type="ARBA" id="ARBA00022741"/>
    </source>
</evidence>
<comment type="caution">
    <text evidence="4">The sequence shown here is derived from an EMBL/GenBank/DDBJ whole genome shotgun (WGS) entry which is preliminary data.</text>
</comment>